<evidence type="ECO:0008006" key="17">
    <source>
        <dbReference type="Google" id="ProtNLM"/>
    </source>
</evidence>
<keyword evidence="6" id="KW-0630">Potassium</keyword>
<keyword evidence="10" id="KW-0407">Ion channel</keyword>
<protein>
    <recommendedName>
        <fullName evidence="17">Calcium-activated potassium channel BK alpha subunit domain-containing protein</fullName>
    </recommendedName>
</protein>
<feature type="transmembrane region" description="Helical" evidence="12">
    <location>
        <begin position="356"/>
        <end position="373"/>
    </location>
</feature>
<feature type="region of interest" description="Disordered" evidence="11">
    <location>
        <begin position="698"/>
        <end position="731"/>
    </location>
</feature>
<feature type="region of interest" description="Disordered" evidence="11">
    <location>
        <begin position="1"/>
        <end position="27"/>
    </location>
</feature>
<dbReference type="GO" id="GO:0005267">
    <property type="term" value="F:potassium channel activity"/>
    <property type="evidence" value="ECO:0007669"/>
    <property type="project" value="UniProtKB-KW"/>
</dbReference>
<keyword evidence="8" id="KW-0406">Ion transport</keyword>
<reference evidence="15" key="1">
    <citation type="submission" date="2022-07" db="EMBL/GenBank/DDBJ databases">
        <title>Phylogenomic reconstructions and comparative analyses of Kickxellomycotina fungi.</title>
        <authorList>
            <person name="Reynolds N.K."/>
            <person name="Stajich J.E."/>
            <person name="Barry K."/>
            <person name="Grigoriev I.V."/>
            <person name="Crous P."/>
            <person name="Smith M.E."/>
        </authorList>
    </citation>
    <scope>NUCLEOTIDE SEQUENCE</scope>
    <source>
        <strain evidence="15">CBS 109367</strain>
    </source>
</reference>
<evidence type="ECO:0000259" key="14">
    <source>
        <dbReference type="Pfam" id="PF22614"/>
    </source>
</evidence>
<dbReference type="EMBL" id="JANBTX010000153">
    <property type="protein sequence ID" value="KAJ2685441.1"/>
    <property type="molecule type" value="Genomic_DNA"/>
</dbReference>
<keyword evidence="2" id="KW-0813">Transport</keyword>
<evidence type="ECO:0000313" key="16">
    <source>
        <dbReference type="Proteomes" id="UP001151516"/>
    </source>
</evidence>
<feature type="transmembrane region" description="Helical" evidence="12">
    <location>
        <begin position="222"/>
        <end position="246"/>
    </location>
</feature>
<keyword evidence="3" id="KW-0633">Potassium transport</keyword>
<feature type="transmembrane region" description="Helical" evidence="12">
    <location>
        <begin position="297"/>
        <end position="320"/>
    </location>
</feature>
<evidence type="ECO:0000256" key="12">
    <source>
        <dbReference type="SAM" id="Phobius"/>
    </source>
</evidence>
<evidence type="ECO:0000256" key="6">
    <source>
        <dbReference type="ARBA" id="ARBA00022958"/>
    </source>
</evidence>
<evidence type="ECO:0000256" key="7">
    <source>
        <dbReference type="ARBA" id="ARBA00022989"/>
    </source>
</evidence>
<dbReference type="InterPro" id="IPR047871">
    <property type="entry name" value="K_chnl_Slo-like"/>
</dbReference>
<comment type="caution">
    <text evidence="15">The sequence shown here is derived from an EMBL/GenBank/DDBJ whole genome shotgun (WGS) entry which is preliminary data.</text>
</comment>
<dbReference type="PANTHER" id="PTHR10027">
    <property type="entry name" value="CALCIUM-ACTIVATED POTASSIUM CHANNEL ALPHA CHAIN"/>
    <property type="match status" value="1"/>
</dbReference>
<evidence type="ECO:0000256" key="4">
    <source>
        <dbReference type="ARBA" id="ARBA00022692"/>
    </source>
</evidence>
<accession>A0A9W8GD98</accession>
<dbReference type="Gene3D" id="3.40.50.720">
    <property type="entry name" value="NAD(P)-binding Rossmann-like Domain"/>
    <property type="match status" value="1"/>
</dbReference>
<dbReference type="SUPFAM" id="SSF81324">
    <property type="entry name" value="Voltage-gated potassium channels"/>
    <property type="match status" value="1"/>
</dbReference>
<feature type="transmembrane region" description="Helical" evidence="12">
    <location>
        <begin position="190"/>
        <end position="210"/>
    </location>
</feature>
<dbReference type="Pfam" id="PF22614">
    <property type="entry name" value="Slo-like_RCK"/>
    <property type="match status" value="2"/>
</dbReference>
<dbReference type="OrthoDB" id="297496at2759"/>
<feature type="domain" description="RCK N-terminal" evidence="14">
    <location>
        <begin position="972"/>
        <end position="1070"/>
    </location>
</feature>
<dbReference type="InterPro" id="IPR003148">
    <property type="entry name" value="RCK_N"/>
</dbReference>
<feature type="domain" description="RCK N-terminal" evidence="14">
    <location>
        <begin position="399"/>
        <end position="513"/>
    </location>
</feature>
<evidence type="ECO:0000256" key="8">
    <source>
        <dbReference type="ARBA" id="ARBA00023065"/>
    </source>
</evidence>
<keyword evidence="16" id="KW-1185">Reference proteome</keyword>
<gene>
    <name evidence="15" type="ORF">IWW39_004266</name>
</gene>
<evidence type="ECO:0000313" key="15">
    <source>
        <dbReference type="EMBL" id="KAJ2685441.1"/>
    </source>
</evidence>
<evidence type="ECO:0000256" key="1">
    <source>
        <dbReference type="ARBA" id="ARBA00004141"/>
    </source>
</evidence>
<evidence type="ECO:0000259" key="13">
    <source>
        <dbReference type="Pfam" id="PF03493"/>
    </source>
</evidence>
<keyword evidence="9 12" id="KW-0472">Membrane</keyword>
<proteinExistence type="predicted"/>
<name>A0A9W8GD98_9FUNG</name>
<dbReference type="InterPro" id="IPR003929">
    <property type="entry name" value="K_chnl_BK_asu"/>
</dbReference>
<comment type="subcellular location">
    <subcellularLocation>
        <location evidence="1">Membrane</location>
        <topology evidence="1">Multi-pass membrane protein</topology>
    </subcellularLocation>
</comment>
<evidence type="ECO:0000256" key="3">
    <source>
        <dbReference type="ARBA" id="ARBA00022538"/>
    </source>
</evidence>
<keyword evidence="4 12" id="KW-0812">Transmembrane</keyword>
<dbReference type="AlphaFoldDB" id="A0A9W8GD98"/>
<evidence type="ECO:0000256" key="2">
    <source>
        <dbReference type="ARBA" id="ARBA00022448"/>
    </source>
</evidence>
<keyword evidence="5" id="KW-0631">Potassium channel</keyword>
<feature type="compositionally biased region" description="Low complexity" evidence="11">
    <location>
        <begin position="8"/>
        <end position="26"/>
    </location>
</feature>
<dbReference type="Pfam" id="PF03493">
    <property type="entry name" value="BK_channel_a"/>
    <property type="match status" value="1"/>
</dbReference>
<dbReference type="Proteomes" id="UP001151516">
    <property type="component" value="Unassembled WGS sequence"/>
</dbReference>
<sequence length="1255" mass="136005">MASSRSNAGAGPSEQQQQQGGAASSSLRPASAIFRRPGARFNVGSTLQSSVAAGYRRRSTAASGAAGSLRVGMGMQRRVSAMAHEADNAESINYENLDNMFQEEDQAPPVVMRASTETQAAAKLSALSAQRADVDGRLQAPPTMRQMVGFYLDTSATGRRWDQMDALLNVAIAGLHVFNTTHVSKDHLSVPYWSLCVEAVVSLVLLLQFLPRYLLAPDPMEYMRGLFSVITLITALTPVLVVASIWVDPSVYDSFMSAGTLVFLYPVIFWRLQPALLRCLVPIKNVYRMSPMTRNVLRALTTVFTTVLAITVLTHIMVYYQNKDKDGEIQGFDEAFFFIAVSSITGLSSDIEPDTWFTRSVVLFVMFIGIFWLPPRVSEMLSLWQDRSPWPSNFEAETNQSHVLVIGDLEYTTLFEFLREFFCEDHGVRTVNTVVVVMSEKSPGKEVSELLGDPAYVNRVKFVLGSPTSFKQLGDVEAEAALAIFLLSSKAAGDNAAKEDAAKVMIALAVRKYLKGHGDAKRPVPIYAQVLLPETTLHLEYLADHVICVEELRLGLLARSVMVPGFASLLQLLTASIPNNTTDPLIRVAGRYKQEWLAEYARSMSHEIYATRVSSIFNGVKFQKAAQVIFQRTGATLFAIRVPDRSEGADPDDGRIMLNPAGYEFHGDELGFVLASNSLVSTQIAYLAEEAVISVSGDGDDDGHASETAPLVPGITVDSAGKDDRPARLGSPLKKTLEATETQLKAKMPFGMNVMDTLVVSDELHSLRDDSSSTKSGVSRRSGSVRDADLIDLHEDEQHGHESGFSPELANIEVDVDEAHGKGKAREGDAAEGEAKHMHRAPLLFDPKQQKASEMDLAAKPAAAASMPEARGRFGARPKAVEPTADGLPGDLAGHIVVCDTSSEFPTNIIYLVSCIRAAAPSEVTAIAESTASLGAAAAANPFASLYEQISRSYGAKPAAAASAAEAKSPFLNSQPIVILSPAEPSAADGEDLARFGNLFIVCGSPLSRTDLARVRIHTASSGIVLANREESLNAAADVSTKLSLAGSDTTSTATADAPALLSVLNIEALTYNSPDFFLSVEFIHRENMQFVGDTETVRINEVYAQAFLRPSFMSGRVYAPVMLDTLICQAYYNEHVLEIMQRLIFSHGDVVHALGMAKLNEAGIEGVPGSAAEGELGAGHVFLVEVPPRFHGRSYSSLFSHCCFKHGAVPIGLYRAAMHHRQPLWYVMPNPGVACVLRENDRVYLIASTRPDLQ</sequence>
<organism evidence="15 16">
    <name type="scientific">Coemansia spiralis</name>
    <dbReference type="NCBI Taxonomy" id="417178"/>
    <lineage>
        <taxon>Eukaryota</taxon>
        <taxon>Fungi</taxon>
        <taxon>Fungi incertae sedis</taxon>
        <taxon>Zoopagomycota</taxon>
        <taxon>Kickxellomycotina</taxon>
        <taxon>Kickxellomycetes</taxon>
        <taxon>Kickxellales</taxon>
        <taxon>Kickxellaceae</taxon>
        <taxon>Coemansia</taxon>
    </lineage>
</organism>
<keyword evidence="7 12" id="KW-1133">Transmembrane helix</keyword>
<feature type="domain" description="Calcium-activated potassium channel BK alpha subunit" evidence="13">
    <location>
        <begin position="544"/>
        <end position="640"/>
    </location>
</feature>
<evidence type="ECO:0000256" key="5">
    <source>
        <dbReference type="ARBA" id="ARBA00022826"/>
    </source>
</evidence>
<dbReference type="GO" id="GO:0016020">
    <property type="term" value="C:membrane"/>
    <property type="evidence" value="ECO:0007669"/>
    <property type="project" value="UniProtKB-SubCell"/>
</dbReference>
<evidence type="ECO:0000256" key="11">
    <source>
        <dbReference type="SAM" id="MobiDB-lite"/>
    </source>
</evidence>
<evidence type="ECO:0000256" key="10">
    <source>
        <dbReference type="ARBA" id="ARBA00023303"/>
    </source>
</evidence>
<dbReference type="PANTHER" id="PTHR10027:SF10">
    <property type="entry name" value="SLOWPOKE 2, ISOFORM D"/>
    <property type="match status" value="1"/>
</dbReference>
<evidence type="ECO:0000256" key="9">
    <source>
        <dbReference type="ARBA" id="ARBA00023136"/>
    </source>
</evidence>
<dbReference type="Gene3D" id="1.10.287.70">
    <property type="match status" value="1"/>
</dbReference>